<gene>
    <name evidence="1" type="ORF">AWB90_23345</name>
</gene>
<accession>A0A1X2A4T0</accession>
<dbReference type="AlphaFoldDB" id="A0A1X2A4T0"/>
<organism evidence="1 2">
    <name type="scientific">Mycobacterium paraense</name>
    <dbReference type="NCBI Taxonomy" id="767916"/>
    <lineage>
        <taxon>Bacteria</taxon>
        <taxon>Bacillati</taxon>
        <taxon>Actinomycetota</taxon>
        <taxon>Actinomycetes</taxon>
        <taxon>Mycobacteriales</taxon>
        <taxon>Mycobacteriaceae</taxon>
        <taxon>Mycobacterium</taxon>
        <taxon>Mycobacterium simiae complex</taxon>
    </lineage>
</organism>
<dbReference type="Proteomes" id="UP000193285">
    <property type="component" value="Unassembled WGS sequence"/>
</dbReference>
<protein>
    <submittedName>
        <fullName evidence="1">Uncharacterized protein</fullName>
    </submittedName>
</protein>
<reference evidence="1 2" key="1">
    <citation type="journal article" date="2015" name="Emerg. Microbes Infect.">
        <title>Characterization of 17 strains belonging to the Mycobacterium simiae complex and description of Mycobacterium paraense sp. nov.</title>
        <authorList>
            <person name="Fusco da Costa A.R."/>
            <person name="Fedrizzi T."/>
            <person name="Lopes M.L."/>
            <person name="Pecorari M."/>
            <person name="Oliveira da Costa W.L."/>
            <person name="Giacobazzi E."/>
            <person name="da Costa Bahia J.R."/>
            <person name="De Sanctis V."/>
            <person name="Batista Lima K.V."/>
            <person name="Bertorelli R."/>
            <person name="Grottola A."/>
            <person name="Fabio A."/>
            <person name="Mariottini A."/>
            <person name="Ferretti P."/>
            <person name="Di Leva F."/>
            <person name="Fregni Serpini G."/>
            <person name="Tagliazucchi S."/>
            <person name="Rumpianesi F."/>
            <person name="Jousson O."/>
            <person name="Segata N."/>
            <person name="Tortoli E."/>
        </authorList>
    </citation>
    <scope>NUCLEOTIDE SEQUENCE [LARGE SCALE GENOMIC DNA]</scope>
    <source>
        <strain evidence="1 2">IEC33</strain>
    </source>
</reference>
<name>A0A1X2A4T0_9MYCO</name>
<proteinExistence type="predicted"/>
<dbReference type="EMBL" id="LQPN01000069">
    <property type="protein sequence ID" value="ORW39692.1"/>
    <property type="molecule type" value="Genomic_DNA"/>
</dbReference>
<evidence type="ECO:0000313" key="1">
    <source>
        <dbReference type="EMBL" id="ORW39692.1"/>
    </source>
</evidence>
<evidence type="ECO:0000313" key="2">
    <source>
        <dbReference type="Proteomes" id="UP000193285"/>
    </source>
</evidence>
<sequence length="140" mass="14439">MLFGAASAHADDNYQQFASASGDIRCILNGEDAPLPIAVCQIGDHTYPVPQAVGRDKNGGPCPPGSDLGRDFRLDQGQAPYVACTYSALGSGAGSWPALGLGQSRSLGAITCSSQPDGVTCTDAGTGHFFRVSRESYQLG</sequence>
<comment type="caution">
    <text evidence="1">The sequence shown here is derived from an EMBL/GenBank/DDBJ whole genome shotgun (WGS) entry which is preliminary data.</text>
</comment>